<sequence>MRCPADPYTPFIPVPEVVVKPTLPLVLSAALLLFSCAPATVQTTSGPQTVTVLAGVGLTLSNRVPVEALTGQTPDDAAIIFTACQGGGVSAADVRRVGAEVALRACQQAIQRSADIQSSLPLVMLPVTIVVGYFAVKVFGCLFSFNLNSPSCK</sequence>
<proteinExistence type="predicted"/>
<gene>
    <name evidence="3" type="ORF">GCM10017781_30640</name>
</gene>
<comment type="caution">
    <text evidence="3">The sequence shown here is derived from an EMBL/GenBank/DDBJ whole genome shotgun (WGS) entry which is preliminary data.</text>
</comment>
<keyword evidence="1" id="KW-1133">Transmembrane helix</keyword>
<feature type="signal peptide" evidence="2">
    <location>
        <begin position="1"/>
        <end position="39"/>
    </location>
</feature>
<keyword evidence="2" id="KW-0732">Signal</keyword>
<feature type="transmembrane region" description="Helical" evidence="1">
    <location>
        <begin position="122"/>
        <end position="145"/>
    </location>
</feature>
<feature type="chain" id="PRO_5047440348" description="Lipoprotein" evidence="2">
    <location>
        <begin position="40"/>
        <end position="153"/>
    </location>
</feature>
<evidence type="ECO:0000256" key="2">
    <source>
        <dbReference type="SAM" id="SignalP"/>
    </source>
</evidence>
<accession>A0ABQ3JQZ9</accession>
<evidence type="ECO:0000313" key="3">
    <source>
        <dbReference type="EMBL" id="GHF52222.1"/>
    </source>
</evidence>
<keyword evidence="1" id="KW-0812">Transmembrane</keyword>
<evidence type="ECO:0000313" key="4">
    <source>
        <dbReference type="Proteomes" id="UP000619376"/>
    </source>
</evidence>
<organism evidence="3 4">
    <name type="scientific">Deinococcus metalli</name>
    <dbReference type="NCBI Taxonomy" id="1141878"/>
    <lineage>
        <taxon>Bacteria</taxon>
        <taxon>Thermotogati</taxon>
        <taxon>Deinococcota</taxon>
        <taxon>Deinococci</taxon>
        <taxon>Deinococcales</taxon>
        <taxon>Deinococcaceae</taxon>
        <taxon>Deinococcus</taxon>
    </lineage>
</organism>
<dbReference type="Proteomes" id="UP000619376">
    <property type="component" value="Unassembled WGS sequence"/>
</dbReference>
<reference evidence="4" key="1">
    <citation type="journal article" date="2019" name="Int. J. Syst. Evol. Microbiol.">
        <title>The Global Catalogue of Microorganisms (GCM) 10K type strain sequencing project: providing services to taxonomists for standard genome sequencing and annotation.</title>
        <authorList>
            <consortium name="The Broad Institute Genomics Platform"/>
            <consortium name="The Broad Institute Genome Sequencing Center for Infectious Disease"/>
            <person name="Wu L."/>
            <person name="Ma J."/>
        </authorList>
    </citation>
    <scope>NUCLEOTIDE SEQUENCE [LARGE SCALE GENOMIC DNA]</scope>
    <source>
        <strain evidence="4">CGMCC 1.18437</strain>
    </source>
</reference>
<keyword evidence="1" id="KW-0472">Membrane</keyword>
<keyword evidence="4" id="KW-1185">Reference proteome</keyword>
<name>A0ABQ3JQZ9_9DEIO</name>
<evidence type="ECO:0008006" key="5">
    <source>
        <dbReference type="Google" id="ProtNLM"/>
    </source>
</evidence>
<evidence type="ECO:0000256" key="1">
    <source>
        <dbReference type="SAM" id="Phobius"/>
    </source>
</evidence>
<protein>
    <recommendedName>
        <fullName evidence="5">Lipoprotein</fullName>
    </recommendedName>
</protein>
<dbReference type="EMBL" id="BNAJ01000008">
    <property type="protein sequence ID" value="GHF52222.1"/>
    <property type="molecule type" value="Genomic_DNA"/>
</dbReference>